<evidence type="ECO:0000313" key="2">
    <source>
        <dbReference type="EMBL" id="KLO06577.1"/>
    </source>
</evidence>
<keyword evidence="1" id="KW-0812">Transmembrane</keyword>
<feature type="transmembrane region" description="Helical" evidence="1">
    <location>
        <begin position="27"/>
        <end position="47"/>
    </location>
</feature>
<dbReference type="InParanoid" id="A0A0H2R5F6"/>
<accession>A0A0H2R5F6</accession>
<keyword evidence="1" id="KW-1133">Transmembrane helix</keyword>
<reference evidence="2 3" key="1">
    <citation type="submission" date="2015-04" db="EMBL/GenBank/DDBJ databases">
        <title>Complete genome sequence of Schizopora paradoxa KUC8140, a cosmopolitan wood degrader in East Asia.</title>
        <authorList>
            <consortium name="DOE Joint Genome Institute"/>
            <person name="Min B."/>
            <person name="Park H."/>
            <person name="Jang Y."/>
            <person name="Kim J.-J."/>
            <person name="Kim K.H."/>
            <person name="Pangilinan J."/>
            <person name="Lipzen A."/>
            <person name="Riley R."/>
            <person name="Grigoriev I.V."/>
            <person name="Spatafora J.W."/>
            <person name="Choi I.-G."/>
        </authorList>
    </citation>
    <scope>NUCLEOTIDE SEQUENCE [LARGE SCALE GENOMIC DNA]</scope>
    <source>
        <strain evidence="2 3">KUC8140</strain>
    </source>
</reference>
<evidence type="ECO:0000256" key="1">
    <source>
        <dbReference type="SAM" id="Phobius"/>
    </source>
</evidence>
<proteinExistence type="predicted"/>
<dbReference type="AlphaFoldDB" id="A0A0H2R5F6"/>
<keyword evidence="1" id="KW-0472">Membrane</keyword>
<dbReference type="Proteomes" id="UP000053477">
    <property type="component" value="Unassembled WGS sequence"/>
</dbReference>
<evidence type="ECO:0008006" key="4">
    <source>
        <dbReference type="Google" id="ProtNLM"/>
    </source>
</evidence>
<dbReference type="EMBL" id="KQ086195">
    <property type="protein sequence ID" value="KLO06577.1"/>
    <property type="molecule type" value="Genomic_DNA"/>
</dbReference>
<keyword evidence="3" id="KW-1185">Reference proteome</keyword>
<evidence type="ECO:0000313" key="3">
    <source>
        <dbReference type="Proteomes" id="UP000053477"/>
    </source>
</evidence>
<gene>
    <name evidence="2" type="ORF">SCHPADRAFT_945979</name>
</gene>
<organism evidence="2 3">
    <name type="scientific">Schizopora paradoxa</name>
    <dbReference type="NCBI Taxonomy" id="27342"/>
    <lineage>
        <taxon>Eukaryota</taxon>
        <taxon>Fungi</taxon>
        <taxon>Dikarya</taxon>
        <taxon>Basidiomycota</taxon>
        <taxon>Agaricomycotina</taxon>
        <taxon>Agaricomycetes</taxon>
        <taxon>Hymenochaetales</taxon>
        <taxon>Schizoporaceae</taxon>
        <taxon>Schizopora</taxon>
    </lineage>
</organism>
<name>A0A0H2R5F6_9AGAM</name>
<protein>
    <recommendedName>
        <fullName evidence="4">F-box domain-containing protein</fullName>
    </recommendedName>
</protein>
<sequence>MGHIRRGVRKVRKTGKKVLEKPPVKKAIRWVIFFPIYIPLLLTQRWFERRSEDMWLSRDELSYDFRRHHHFIDMPSGVLFNPEFLPVWVARSFKPRVPKSEPRPQTSKAATLPGDILEEIFRELGVVKSDEWLFRGQREIYEYDDESKIRIQDDYPVSWMTESLRQGPLCRATFVCKHWYDVGVHLLYEHVNIRGAYDLYVFGRTVRENSRFAGLVKTFTHYQGEHHTSYVPNIKDLRVHLPESTKWNITVYAGGEHDANLTLYRKMKNLEELRVMGTVFAYWNTRFKYPSVRALTMEGYYDLYTGLPFNPVIKDSFPNVELFRFFSGKILLYSYHRGFPMDTSHMHMPHLRELEVIDVDMVERGVDLLQGMLETNAATLEKLVVVGNTVGSQSETVTSVALRQFLPCLNMDVCPHLKDVTLGYQSIEVPFQDVIPGLVFPTAIERLEIRGSVFPWPEEGRGSTRLQIFYDADGAFRANGRQHFTKMPNLKEIVVYGKPSEVFEKYHPTLYDACVDDDVSLKLYRVDRECDCCTPKGVACNDWMHYNTPDGKVLLPERRREREACEEAYMREWLGLGPAE</sequence>